<evidence type="ECO:0000256" key="1">
    <source>
        <dbReference type="ARBA" id="ARBA00005234"/>
    </source>
</evidence>
<accession>A0A4U6TLZ2</accession>
<dbReference type="Pfam" id="PF26133">
    <property type="entry name" value="DUF8039"/>
    <property type="match status" value="1"/>
</dbReference>
<dbReference type="Gramene" id="TKW03580">
    <property type="protein sequence ID" value="TKW03580"/>
    <property type="gene ID" value="SEVIR_7G050700v2"/>
</dbReference>
<dbReference type="GO" id="GO:0006508">
    <property type="term" value="P:proteolysis"/>
    <property type="evidence" value="ECO:0007669"/>
    <property type="project" value="UniProtKB-KW"/>
</dbReference>
<evidence type="ECO:0000256" key="2">
    <source>
        <dbReference type="ARBA" id="ARBA00022670"/>
    </source>
</evidence>
<feature type="compositionally biased region" description="Basic and acidic residues" evidence="4">
    <location>
        <begin position="123"/>
        <end position="137"/>
    </location>
</feature>
<dbReference type="PANTHER" id="PTHR33018:SF34">
    <property type="entry name" value="OS02G0472350 PROTEIN"/>
    <property type="match status" value="1"/>
</dbReference>
<reference evidence="7" key="1">
    <citation type="submission" date="2019-03" db="EMBL/GenBank/DDBJ databases">
        <title>WGS assembly of Setaria viridis.</title>
        <authorList>
            <person name="Huang P."/>
            <person name="Jenkins J."/>
            <person name="Grimwood J."/>
            <person name="Barry K."/>
            <person name="Healey A."/>
            <person name="Mamidi S."/>
            <person name="Sreedasyam A."/>
            <person name="Shu S."/>
            <person name="Feldman M."/>
            <person name="Wu J."/>
            <person name="Yu Y."/>
            <person name="Chen C."/>
            <person name="Johnson J."/>
            <person name="Rokhsar D."/>
            <person name="Baxter I."/>
            <person name="Schmutz J."/>
            <person name="Brutnell T."/>
            <person name="Kellogg E."/>
        </authorList>
    </citation>
    <scope>NUCLEOTIDE SEQUENCE [LARGE SCALE GENOMIC DNA]</scope>
</reference>
<dbReference type="OMA" id="ECNDIID"/>
<dbReference type="PANTHER" id="PTHR33018">
    <property type="entry name" value="OS10G0338966 PROTEIN-RELATED"/>
    <property type="match status" value="1"/>
</dbReference>
<feature type="domain" description="DUF8039" evidence="6">
    <location>
        <begin position="1"/>
        <end position="92"/>
    </location>
</feature>
<dbReference type="Pfam" id="PF02902">
    <property type="entry name" value="Peptidase_C48"/>
    <property type="match status" value="1"/>
</dbReference>
<sequence>MDNITGRTSCELVTPVKNKLIMVAYGVAEQPTQSQTLHSVEIPSRGYAKVGVERVVDSWDDLELEIPRGDGGKNLGEAIHGWILWHKLYIRITQPNPPTLETSPQGLRLISPTPSTRAPSPLPDRDPSMSPPPERDPSMSPPPSPMSMATRRKAPSVPPIAATKKKQLEDPPVDKGKIRAFIRSVEAERRKHPEKPPFSNYDRQITKASKKRKKNTYLTTAQLRREDHIPKHPRAAKWKYEYGKLLMYKLHQWYMQASAEGFAVLEVRIDDQHFFRGEDIINVLLEELYFLFNQDALDKSLISCWVLMEIQTCRRKAYYHVGFMDPDVVNESTLRDKPNRILKNIYKFLDNQHYHKYIILLYNFKFHWILILVVPDMSFVYVFDSLRKPKQECNDIIDAMNKTWARFRRNHVGEFKEELHWKTDFLEPVNNLCGYYVCEFIHGFMMYRKERVLDTDCIRAVQEQLCGFLLDEVINPTREFHNDGSNLHHRQDSGSE</sequence>
<dbReference type="Gene3D" id="3.40.395.10">
    <property type="entry name" value="Adenoviral Proteinase, Chain A"/>
    <property type="match status" value="1"/>
</dbReference>
<evidence type="ECO:0000313" key="8">
    <source>
        <dbReference type="Proteomes" id="UP000298652"/>
    </source>
</evidence>
<evidence type="ECO:0000256" key="4">
    <source>
        <dbReference type="SAM" id="MobiDB-lite"/>
    </source>
</evidence>
<organism evidence="7 8">
    <name type="scientific">Setaria viridis</name>
    <name type="common">Green bristlegrass</name>
    <name type="synonym">Setaria italica subsp. viridis</name>
    <dbReference type="NCBI Taxonomy" id="4556"/>
    <lineage>
        <taxon>Eukaryota</taxon>
        <taxon>Viridiplantae</taxon>
        <taxon>Streptophyta</taxon>
        <taxon>Embryophyta</taxon>
        <taxon>Tracheophyta</taxon>
        <taxon>Spermatophyta</taxon>
        <taxon>Magnoliopsida</taxon>
        <taxon>Liliopsida</taxon>
        <taxon>Poales</taxon>
        <taxon>Poaceae</taxon>
        <taxon>PACMAD clade</taxon>
        <taxon>Panicoideae</taxon>
        <taxon>Panicodae</taxon>
        <taxon>Paniceae</taxon>
        <taxon>Cenchrinae</taxon>
        <taxon>Setaria</taxon>
    </lineage>
</organism>
<dbReference type="EMBL" id="CM016558">
    <property type="protein sequence ID" value="TKW03580.1"/>
    <property type="molecule type" value="Genomic_DNA"/>
</dbReference>
<keyword evidence="8" id="KW-1185">Reference proteome</keyword>
<dbReference type="InterPro" id="IPR038765">
    <property type="entry name" value="Papain-like_cys_pep_sf"/>
</dbReference>
<dbReference type="AlphaFoldDB" id="A0A4U6TLZ2"/>
<keyword evidence="2" id="KW-0645">Protease</keyword>
<evidence type="ECO:0000256" key="3">
    <source>
        <dbReference type="ARBA" id="ARBA00022801"/>
    </source>
</evidence>
<dbReference type="Proteomes" id="UP000298652">
    <property type="component" value="Chromosome 7"/>
</dbReference>
<dbReference type="InterPro" id="IPR003653">
    <property type="entry name" value="Peptidase_C48_C"/>
</dbReference>
<dbReference type="InterPro" id="IPR058352">
    <property type="entry name" value="DUF8039"/>
</dbReference>
<feature type="domain" description="Ubiquitin-like protease family profile" evidence="5">
    <location>
        <begin position="356"/>
        <end position="452"/>
    </location>
</feature>
<gene>
    <name evidence="7" type="ORF">SEVIR_7G050700v2</name>
</gene>
<dbReference type="GO" id="GO:0008234">
    <property type="term" value="F:cysteine-type peptidase activity"/>
    <property type="evidence" value="ECO:0007669"/>
    <property type="project" value="InterPro"/>
</dbReference>
<dbReference type="SUPFAM" id="SSF54001">
    <property type="entry name" value="Cysteine proteinases"/>
    <property type="match status" value="1"/>
</dbReference>
<comment type="similarity">
    <text evidence="1">Belongs to the peptidase C48 family.</text>
</comment>
<evidence type="ECO:0000259" key="5">
    <source>
        <dbReference type="Pfam" id="PF02902"/>
    </source>
</evidence>
<proteinExistence type="inferred from homology"/>
<protein>
    <submittedName>
        <fullName evidence="7">Uncharacterized protein</fullName>
    </submittedName>
</protein>
<keyword evidence="3" id="KW-0378">Hydrolase</keyword>
<feature type="region of interest" description="Disordered" evidence="4">
    <location>
        <begin position="96"/>
        <end position="171"/>
    </location>
</feature>
<evidence type="ECO:0000313" key="7">
    <source>
        <dbReference type="EMBL" id="TKW03580.1"/>
    </source>
</evidence>
<evidence type="ECO:0000259" key="6">
    <source>
        <dbReference type="Pfam" id="PF26133"/>
    </source>
</evidence>
<name>A0A4U6TLZ2_SETVI</name>